<evidence type="ECO:0000313" key="1">
    <source>
        <dbReference type="EMBL" id="OLQ85670.1"/>
    </source>
</evidence>
<accession>A0ABX3F8R5</accession>
<sequence>MNMERILLMLVTLLPLTSIAGEKSYSTPNHRAAIVFDGQAVNQRVCYYQDQAYSEGAILEVGGYLMRCDNAHQFESNGRVKWVSFEKPQTEQTSKP</sequence>
<comment type="caution">
    <text evidence="1">The sequence shown here is derived from an EMBL/GenBank/DDBJ whole genome shotgun (WGS) entry which is preliminary data.</text>
</comment>
<dbReference type="EMBL" id="MJMH01000218">
    <property type="protein sequence ID" value="OLQ85670.1"/>
    <property type="molecule type" value="Genomic_DNA"/>
</dbReference>
<dbReference type="InterPro" id="IPR009971">
    <property type="entry name" value="DUF1496"/>
</dbReference>
<evidence type="ECO:0008006" key="3">
    <source>
        <dbReference type="Google" id="ProtNLM"/>
    </source>
</evidence>
<protein>
    <recommendedName>
        <fullName evidence="3">DUF1496 domain-containing protein</fullName>
    </recommendedName>
</protein>
<keyword evidence="2" id="KW-1185">Reference proteome</keyword>
<evidence type="ECO:0000313" key="2">
    <source>
        <dbReference type="Proteomes" id="UP000186039"/>
    </source>
</evidence>
<proteinExistence type="predicted"/>
<reference evidence="1 2" key="1">
    <citation type="submission" date="2016-09" db="EMBL/GenBank/DDBJ databases">
        <title>Genomic Taxonomy of the Vibrionaceae.</title>
        <authorList>
            <person name="Gonzalez-Castillo A."/>
            <person name="Gomez-Gil B."/>
            <person name="Enciso-Ibarra K."/>
        </authorList>
    </citation>
    <scope>NUCLEOTIDE SEQUENCE [LARGE SCALE GENOMIC DNA]</scope>
    <source>
        <strain evidence="1 2">CAIM 1902</strain>
    </source>
</reference>
<name>A0ABX3F8R5_9VIBR</name>
<dbReference type="Pfam" id="PF07383">
    <property type="entry name" value="DUF1496"/>
    <property type="match status" value="1"/>
</dbReference>
<organism evidence="1 2">
    <name type="scientific">Vibrio panuliri</name>
    <dbReference type="NCBI Taxonomy" id="1381081"/>
    <lineage>
        <taxon>Bacteria</taxon>
        <taxon>Pseudomonadati</taxon>
        <taxon>Pseudomonadota</taxon>
        <taxon>Gammaproteobacteria</taxon>
        <taxon>Vibrionales</taxon>
        <taxon>Vibrionaceae</taxon>
        <taxon>Vibrio</taxon>
    </lineage>
</organism>
<gene>
    <name evidence="1" type="ORF">BIY20_15740</name>
</gene>
<dbReference type="Proteomes" id="UP000186039">
    <property type="component" value="Unassembled WGS sequence"/>
</dbReference>